<dbReference type="EMBL" id="BKCJ010279750">
    <property type="protein sequence ID" value="GEZ44496.1"/>
    <property type="molecule type" value="Genomic_DNA"/>
</dbReference>
<sequence>MSSDLAFEYSSQSRLFHHKYLADDTFSRYKARLVANGSMQLEGIDVDEAFSLVVKPSTIWTVLSLATSQHWPFYQLDVKNAFIHGDLSETVYMHQHPGFRDSAHPDYVCLLQRSLYGIKQAPRAWFQRFAAYITRLGLLKQNIDSLHQEFSMMDLCSLNYILGIFVARDSSRMFLSQRKYATEILERAHMVSCNPSRTPDDTESKLGADGEPIYDPTLYRSLAGALQYLTFTSLNISYAVQQVCLYMHDPREPYFSALKWILSYVHVQQQRTYHIKIDIYFVRDLVAGGQVRVLHVSSRYQYADIFSKGPPSTLLRSFVPA</sequence>
<feature type="domain" description="Reverse transcriptase Ty1/copia-type" evidence="1">
    <location>
        <begin position="17"/>
        <end position="139"/>
    </location>
</feature>
<evidence type="ECO:0000259" key="1">
    <source>
        <dbReference type="Pfam" id="PF07727"/>
    </source>
</evidence>
<gene>
    <name evidence="2" type="ORF">Tci_516469</name>
</gene>
<proteinExistence type="predicted"/>
<dbReference type="Pfam" id="PF07727">
    <property type="entry name" value="RVT_2"/>
    <property type="match status" value="1"/>
</dbReference>
<evidence type="ECO:0000313" key="2">
    <source>
        <dbReference type="EMBL" id="GEZ44496.1"/>
    </source>
</evidence>
<dbReference type="PANTHER" id="PTHR11439:SF524">
    <property type="entry name" value="RNA-DIRECTED DNA POLYMERASE, PROTEIN KINASE RLK-PELLE-DLSV FAMILY"/>
    <property type="match status" value="1"/>
</dbReference>
<reference evidence="2" key="1">
    <citation type="journal article" date="2019" name="Sci. Rep.">
        <title>Draft genome of Tanacetum cinerariifolium, the natural source of mosquito coil.</title>
        <authorList>
            <person name="Yamashiro T."/>
            <person name="Shiraishi A."/>
            <person name="Satake H."/>
            <person name="Nakayama K."/>
        </authorList>
    </citation>
    <scope>NUCLEOTIDE SEQUENCE</scope>
</reference>
<dbReference type="SUPFAM" id="SSF56672">
    <property type="entry name" value="DNA/RNA polymerases"/>
    <property type="match status" value="1"/>
</dbReference>
<name>A0A699I9H6_TANCI</name>
<organism evidence="2">
    <name type="scientific">Tanacetum cinerariifolium</name>
    <name type="common">Dalmatian daisy</name>
    <name type="synonym">Chrysanthemum cinerariifolium</name>
    <dbReference type="NCBI Taxonomy" id="118510"/>
    <lineage>
        <taxon>Eukaryota</taxon>
        <taxon>Viridiplantae</taxon>
        <taxon>Streptophyta</taxon>
        <taxon>Embryophyta</taxon>
        <taxon>Tracheophyta</taxon>
        <taxon>Spermatophyta</taxon>
        <taxon>Magnoliopsida</taxon>
        <taxon>eudicotyledons</taxon>
        <taxon>Gunneridae</taxon>
        <taxon>Pentapetalae</taxon>
        <taxon>asterids</taxon>
        <taxon>campanulids</taxon>
        <taxon>Asterales</taxon>
        <taxon>Asteraceae</taxon>
        <taxon>Asteroideae</taxon>
        <taxon>Anthemideae</taxon>
        <taxon>Anthemidinae</taxon>
        <taxon>Tanacetum</taxon>
    </lineage>
</organism>
<accession>A0A699I9H6</accession>
<dbReference type="InterPro" id="IPR013103">
    <property type="entry name" value="RVT_2"/>
</dbReference>
<dbReference type="PANTHER" id="PTHR11439">
    <property type="entry name" value="GAG-POL-RELATED RETROTRANSPOSON"/>
    <property type="match status" value="1"/>
</dbReference>
<comment type="caution">
    <text evidence="2">The sequence shown here is derived from an EMBL/GenBank/DDBJ whole genome shotgun (WGS) entry which is preliminary data.</text>
</comment>
<dbReference type="AlphaFoldDB" id="A0A699I9H6"/>
<dbReference type="InterPro" id="IPR043502">
    <property type="entry name" value="DNA/RNA_pol_sf"/>
</dbReference>
<protein>
    <submittedName>
        <fullName evidence="2">Ribonuclease H-like domain-containing protein</fullName>
    </submittedName>
</protein>